<proteinExistence type="predicted"/>
<keyword evidence="8" id="KW-1185">Reference proteome</keyword>
<protein>
    <submittedName>
        <fullName evidence="7">RDD family protein</fullName>
    </submittedName>
</protein>
<keyword evidence="2 5" id="KW-0812">Transmembrane</keyword>
<name>A0ABU7IA13_9SPHI</name>
<feature type="transmembrane region" description="Helical" evidence="5">
    <location>
        <begin position="60"/>
        <end position="80"/>
    </location>
</feature>
<dbReference type="Pfam" id="PF06271">
    <property type="entry name" value="RDD"/>
    <property type="match status" value="1"/>
</dbReference>
<evidence type="ECO:0000313" key="7">
    <source>
        <dbReference type="EMBL" id="MEE1946121.1"/>
    </source>
</evidence>
<feature type="transmembrane region" description="Helical" evidence="5">
    <location>
        <begin position="25"/>
        <end position="48"/>
    </location>
</feature>
<dbReference type="Proteomes" id="UP001336835">
    <property type="component" value="Unassembled WGS sequence"/>
</dbReference>
<evidence type="ECO:0000313" key="8">
    <source>
        <dbReference type="Proteomes" id="UP001336835"/>
    </source>
</evidence>
<sequence>METVKVNTSQHVDIDYPVAGVGERMASWLIDIAALGLTFLIFLFVFSATDLLKSAIFGKVMLVIYAFLFLFYDLLCEVFMNGQTLGKHILKTKVVSLDGGQPNLGQYFIRWVFRIVDFPLTAWAGGFLCVVLSDNKQRIGDIVAGTTVIKTVPRTKLHHIAFHPATEAYTPVFDSVHLLTDRDVELVHEVLNTYYKTFNPKLVYQMAGKISSHLGTAIPEGMNELDFLRTIVMDYNQVTSRAI</sequence>
<reference evidence="7 8" key="1">
    <citation type="submission" date="2024-01" db="EMBL/GenBank/DDBJ databases">
        <title>Pedobacter sp. nov., isolated from fresh soil.</title>
        <authorList>
            <person name="Le N.T.T."/>
        </authorList>
    </citation>
    <scope>NUCLEOTIDE SEQUENCE [LARGE SCALE GENOMIC DNA]</scope>
    <source>
        <strain evidence="7 8">KR3-3</strain>
    </source>
</reference>
<dbReference type="PANTHER" id="PTHR38480:SF1">
    <property type="entry name" value="SLR0254 PROTEIN"/>
    <property type="match status" value="1"/>
</dbReference>
<keyword evidence="4 5" id="KW-0472">Membrane</keyword>
<keyword evidence="3 5" id="KW-1133">Transmembrane helix</keyword>
<evidence type="ECO:0000256" key="1">
    <source>
        <dbReference type="ARBA" id="ARBA00004141"/>
    </source>
</evidence>
<comment type="subcellular location">
    <subcellularLocation>
        <location evidence="1">Membrane</location>
        <topology evidence="1">Multi-pass membrane protein</topology>
    </subcellularLocation>
</comment>
<gene>
    <name evidence="7" type="ORF">VRU48_13445</name>
</gene>
<comment type="caution">
    <text evidence="7">The sequence shown here is derived from an EMBL/GenBank/DDBJ whole genome shotgun (WGS) entry which is preliminary data.</text>
</comment>
<organism evidence="7 8">
    <name type="scientific">Pedobacter albus</name>
    <dbReference type="NCBI Taxonomy" id="3113905"/>
    <lineage>
        <taxon>Bacteria</taxon>
        <taxon>Pseudomonadati</taxon>
        <taxon>Bacteroidota</taxon>
        <taxon>Sphingobacteriia</taxon>
        <taxon>Sphingobacteriales</taxon>
        <taxon>Sphingobacteriaceae</taxon>
        <taxon>Pedobacter</taxon>
    </lineage>
</organism>
<dbReference type="InterPro" id="IPR010432">
    <property type="entry name" value="RDD"/>
</dbReference>
<feature type="domain" description="RDD" evidence="6">
    <location>
        <begin position="18"/>
        <end position="145"/>
    </location>
</feature>
<evidence type="ECO:0000256" key="4">
    <source>
        <dbReference type="ARBA" id="ARBA00023136"/>
    </source>
</evidence>
<dbReference type="RefSeq" id="WP_330108434.1">
    <property type="nucleotide sequence ID" value="NZ_JAZDQT010000002.1"/>
</dbReference>
<evidence type="ECO:0000256" key="3">
    <source>
        <dbReference type="ARBA" id="ARBA00022989"/>
    </source>
</evidence>
<feature type="transmembrane region" description="Helical" evidence="5">
    <location>
        <begin position="111"/>
        <end position="132"/>
    </location>
</feature>
<evidence type="ECO:0000256" key="5">
    <source>
        <dbReference type="SAM" id="Phobius"/>
    </source>
</evidence>
<accession>A0ABU7IA13</accession>
<evidence type="ECO:0000259" key="6">
    <source>
        <dbReference type="Pfam" id="PF06271"/>
    </source>
</evidence>
<evidence type="ECO:0000256" key="2">
    <source>
        <dbReference type="ARBA" id="ARBA00022692"/>
    </source>
</evidence>
<dbReference type="PANTHER" id="PTHR38480">
    <property type="entry name" value="SLR0254 PROTEIN"/>
    <property type="match status" value="1"/>
</dbReference>
<dbReference type="EMBL" id="JAZDQT010000002">
    <property type="protein sequence ID" value="MEE1946121.1"/>
    <property type="molecule type" value="Genomic_DNA"/>
</dbReference>